<dbReference type="Gene3D" id="3.30.559.30">
    <property type="entry name" value="Nonribosomal peptide synthetase, condensation domain"/>
    <property type="match status" value="1"/>
</dbReference>
<evidence type="ECO:0000313" key="2">
    <source>
        <dbReference type="Proteomes" id="UP000249789"/>
    </source>
</evidence>
<organism evidence="1 2">
    <name type="scientific">Aspergillus fijiensis CBS 313.89</name>
    <dbReference type="NCBI Taxonomy" id="1448319"/>
    <lineage>
        <taxon>Eukaryota</taxon>
        <taxon>Fungi</taxon>
        <taxon>Dikarya</taxon>
        <taxon>Ascomycota</taxon>
        <taxon>Pezizomycotina</taxon>
        <taxon>Eurotiomycetes</taxon>
        <taxon>Eurotiomycetidae</taxon>
        <taxon>Eurotiales</taxon>
        <taxon>Aspergillaceae</taxon>
        <taxon>Aspergillus</taxon>
    </lineage>
</organism>
<dbReference type="RefSeq" id="XP_040806002.1">
    <property type="nucleotide sequence ID" value="XM_040940848.1"/>
</dbReference>
<dbReference type="Proteomes" id="UP000249789">
    <property type="component" value="Unassembled WGS sequence"/>
</dbReference>
<protein>
    <submittedName>
        <fullName evidence="1">Uncharacterized protein</fullName>
    </submittedName>
</protein>
<dbReference type="PANTHER" id="PTHR42034">
    <property type="entry name" value="CHROMOSOME 7, WHOLE GENOME SHOTGUN SEQUENCE-RELATED"/>
    <property type="match status" value="1"/>
</dbReference>
<dbReference type="OrthoDB" id="2548233at2759"/>
<dbReference type="VEuPathDB" id="FungiDB:BO72DRAFT_367652"/>
<gene>
    <name evidence="1" type="ORF">BO72DRAFT_367652</name>
</gene>
<dbReference type="InterPro" id="IPR023213">
    <property type="entry name" value="CAT-like_dom_sf"/>
</dbReference>
<reference evidence="1 2" key="1">
    <citation type="submission" date="2018-02" db="EMBL/GenBank/DDBJ databases">
        <title>The genomes of Aspergillus section Nigri reveals drivers in fungal speciation.</title>
        <authorList>
            <consortium name="DOE Joint Genome Institute"/>
            <person name="Vesth T.C."/>
            <person name="Nybo J."/>
            <person name="Theobald S."/>
            <person name="Brandl J."/>
            <person name="Frisvad J.C."/>
            <person name="Nielsen K.F."/>
            <person name="Lyhne E.K."/>
            <person name="Kogle M.E."/>
            <person name="Kuo A."/>
            <person name="Riley R."/>
            <person name="Clum A."/>
            <person name="Nolan M."/>
            <person name="Lipzen A."/>
            <person name="Salamov A."/>
            <person name="Henrissat B."/>
            <person name="Wiebenga A."/>
            <person name="De vries R.P."/>
            <person name="Grigoriev I.V."/>
            <person name="Mortensen U.H."/>
            <person name="Andersen M.R."/>
            <person name="Baker S.E."/>
        </authorList>
    </citation>
    <scope>NUCLEOTIDE SEQUENCE [LARGE SCALE GENOMIC DNA]</scope>
    <source>
        <strain evidence="1 2">CBS 313.89</strain>
    </source>
</reference>
<accession>A0A8G1W312</accession>
<dbReference type="Gene3D" id="3.30.559.10">
    <property type="entry name" value="Chloramphenicol acetyltransferase-like domain"/>
    <property type="match status" value="1"/>
</dbReference>
<name>A0A8G1W312_9EURO</name>
<sequence length="516" mass="56850">MSSPSEIDYAWTPTTATRWERPLDEAEQFYTSLAKAHEATGRVFFAMTGAITCSLPIHGTDRAATERRMGDALRRAWLQLRYDHPTIAARVEYALHQGRCKKVYETFSDAYTPADWLDETFRVVDAGVTGQEWCNSDPPVPDLPTLFLVKEGSGPHESEGRVRATVVLRARHDIVDGVGTLMLFENLFRHAARAYETGPSGYTPPTFGGEWVNLSPPLRVAAGIPARLSSEQEARMREILEFNAALKKEAVEIASVPFKRQASLPGRHQRVTITLSAEATARVLAACKAAALSITHAYHAAIALGVRDLQERQPAARVVRYLNYSLINERGHCAAPYSTVAHPAAVYHSVSGRGLAVDLTVPASSDSVDPVSEETRSKEFMDTAGTIRDFYLDIRDDAEHINLVPSYWAMSTIPYPADGKTPPVPPRNETPSVSISSMGVLDRVIRPNQGIFELDDPWVTGEELGTGLGLFLGTWKGKLTLSGAYNDAYHDKEEVLVFLRRCNQSTLQGLGIEQLD</sequence>
<dbReference type="PANTHER" id="PTHR42034:SF1">
    <property type="entry name" value="CONDENSATION DOMAIN-CONTAINING PROTEIN"/>
    <property type="match status" value="1"/>
</dbReference>
<dbReference type="GeneID" id="63858181"/>
<evidence type="ECO:0000313" key="1">
    <source>
        <dbReference type="EMBL" id="RAK81992.1"/>
    </source>
</evidence>
<proteinExistence type="predicted"/>
<keyword evidence="2" id="KW-1185">Reference proteome</keyword>
<dbReference type="EMBL" id="KZ824623">
    <property type="protein sequence ID" value="RAK81992.1"/>
    <property type="molecule type" value="Genomic_DNA"/>
</dbReference>
<dbReference type="AlphaFoldDB" id="A0A8G1W312"/>